<evidence type="ECO:0000259" key="2">
    <source>
        <dbReference type="Pfam" id="PF01627"/>
    </source>
</evidence>
<dbReference type="Pfam" id="PF01627">
    <property type="entry name" value="Hpt"/>
    <property type="match status" value="1"/>
</dbReference>
<dbReference type="RefSeq" id="WP_015539006.1">
    <property type="nucleotide sequence ID" value="NZ_CABMMS010000005.1"/>
</dbReference>
<protein>
    <recommendedName>
        <fullName evidence="2">HPt domain-containing protein</fullName>
    </recommendedName>
</protein>
<dbReference type="Proteomes" id="UP000254000">
    <property type="component" value="Unassembled WGS sequence"/>
</dbReference>
<dbReference type="OrthoDB" id="3177084at2"/>
<dbReference type="InterPro" id="IPR008207">
    <property type="entry name" value="Sig_transdc_His_kin_Hpt_dom"/>
</dbReference>
<keyword evidence="4" id="KW-1185">Reference proteome</keyword>
<proteinExistence type="predicted"/>
<gene>
    <name evidence="3" type="ORF">C1877_09040</name>
</gene>
<organism evidence="3 4">
    <name type="scientific">Gordonibacter pamelaeae</name>
    <dbReference type="NCBI Taxonomy" id="471189"/>
    <lineage>
        <taxon>Bacteria</taxon>
        <taxon>Bacillati</taxon>
        <taxon>Actinomycetota</taxon>
        <taxon>Coriobacteriia</taxon>
        <taxon>Eggerthellales</taxon>
        <taxon>Eggerthellaceae</taxon>
        <taxon>Gordonibacter</taxon>
    </lineage>
</organism>
<evidence type="ECO:0000313" key="3">
    <source>
        <dbReference type="EMBL" id="RDB64857.1"/>
    </source>
</evidence>
<dbReference type="EMBL" id="PPTS01000005">
    <property type="protein sequence ID" value="RDB64857.1"/>
    <property type="molecule type" value="Genomic_DNA"/>
</dbReference>
<dbReference type="Gene3D" id="1.20.120.160">
    <property type="entry name" value="HPT domain"/>
    <property type="match status" value="1"/>
</dbReference>
<dbReference type="SUPFAM" id="SSF47226">
    <property type="entry name" value="Histidine-containing phosphotransfer domain, HPT domain"/>
    <property type="match status" value="1"/>
</dbReference>
<comment type="caution">
    <text evidence="3">The sequence shown here is derived from an EMBL/GenBank/DDBJ whole genome shotgun (WGS) entry which is preliminary data.</text>
</comment>
<feature type="region of interest" description="Disordered" evidence="1">
    <location>
        <begin position="84"/>
        <end position="118"/>
    </location>
</feature>
<sequence length="118" mass="12286">MDEARGKLAALGIEMDATMKRFCGDTDLLVEMLREFAAEDLLERLPAAIAESDGAAIERAAHAVKGTSANLGLHGAECALRQGGPGGACGRARRHRGVGRGGAGVLPGRSRGHRRSLI</sequence>
<name>A0A369M1Q6_9ACTN</name>
<accession>A0A369M1Q6</accession>
<dbReference type="InterPro" id="IPR036641">
    <property type="entry name" value="HPT_dom_sf"/>
</dbReference>
<dbReference type="AlphaFoldDB" id="A0A369M1Q6"/>
<feature type="domain" description="HPt" evidence="2">
    <location>
        <begin position="38"/>
        <end position="74"/>
    </location>
</feature>
<evidence type="ECO:0000256" key="1">
    <source>
        <dbReference type="SAM" id="MobiDB-lite"/>
    </source>
</evidence>
<dbReference type="GeneID" id="78359832"/>
<evidence type="ECO:0000313" key="4">
    <source>
        <dbReference type="Proteomes" id="UP000254000"/>
    </source>
</evidence>
<dbReference type="GO" id="GO:0000160">
    <property type="term" value="P:phosphorelay signal transduction system"/>
    <property type="evidence" value="ECO:0007669"/>
    <property type="project" value="InterPro"/>
</dbReference>
<reference evidence="3 4" key="1">
    <citation type="journal article" date="2018" name="Elife">
        <title>Discovery and characterization of a prevalent human gut bacterial enzyme sufficient for the inactivation of a family of plant toxins.</title>
        <authorList>
            <person name="Koppel N."/>
            <person name="Bisanz J.E."/>
            <person name="Pandelia M.E."/>
            <person name="Turnbaugh P.J."/>
            <person name="Balskus E.P."/>
        </authorList>
    </citation>
    <scope>NUCLEOTIDE SEQUENCE [LARGE SCALE GENOMIC DNA]</scope>
    <source>
        <strain evidence="3 4">3C</strain>
    </source>
</reference>